<dbReference type="GO" id="GO:0035251">
    <property type="term" value="F:UDP-glucosyltransferase activity"/>
    <property type="evidence" value="ECO:0007669"/>
    <property type="project" value="InterPro"/>
</dbReference>
<evidence type="ECO:0000256" key="4">
    <source>
        <dbReference type="RuleBase" id="RU003718"/>
    </source>
</evidence>
<keyword evidence="3 4" id="KW-0808">Transferase</keyword>
<sequence length="486" mass="53534">MKKAELVFVPLPFVGHMVSILEFAKLLVDRDDRISITVLIMKLPVLLEHSVVNNHIHLLSASVSGRIRFVYLPQLDPQLASTSPSNSKALSPTHVICSFIDDQKPLVRDAVKQLTQSASIRLAGFVFDMLCTSMVDVADELGVPSYVFFTASAAFLGLMLHLQALHDNQGVDVTELVDSDAELVVPSFVNSVPGRVLPSVVGDKEGGGSTAFLRCVRGFKGMKGILVNTFMELESHAINSFVDGTSPPIYPVGPMLNLKHREHLNHDNTSKDIMNWLDDQPPSSVVFLCFGSNGFFPLDQVKEIAQGLECSRHRFLWSLRQPPPKGEIAMPSDYVDFEEALPQGFLDRTIGIGKVIGWAPQLDVLAHPSIGGFVSHCGWNSILESLWYGVPIATWPLYSEQQLNAFHMVKELGLAIEIKLDYKTGDGHLVSAKEIEKGIRSLMKNDSEVRRRANEMKEKSTNALIDGGSSHTCLGHLIEDMITNIA</sequence>
<dbReference type="SUPFAM" id="SSF53756">
    <property type="entry name" value="UDP-Glycosyltransferase/glycogen phosphorylase"/>
    <property type="match status" value="1"/>
</dbReference>
<proteinExistence type="inferred from homology"/>
<dbReference type="InterPro" id="IPR050481">
    <property type="entry name" value="UDP-glycosyltransf_plant"/>
</dbReference>
<organism evidence="6 7">
    <name type="scientific">Vitis rotundifolia</name>
    <name type="common">Muscadine grape</name>
    <dbReference type="NCBI Taxonomy" id="103349"/>
    <lineage>
        <taxon>Eukaryota</taxon>
        <taxon>Viridiplantae</taxon>
        <taxon>Streptophyta</taxon>
        <taxon>Embryophyta</taxon>
        <taxon>Tracheophyta</taxon>
        <taxon>Spermatophyta</taxon>
        <taxon>Magnoliopsida</taxon>
        <taxon>eudicotyledons</taxon>
        <taxon>Gunneridae</taxon>
        <taxon>Pentapetalae</taxon>
        <taxon>rosids</taxon>
        <taxon>Vitales</taxon>
        <taxon>Vitaceae</taxon>
        <taxon>Viteae</taxon>
        <taxon>Vitis</taxon>
    </lineage>
</organism>
<dbReference type="FunFam" id="3.40.50.2000:FF:000080">
    <property type="entry name" value="Glycosyltransferase"/>
    <property type="match status" value="1"/>
</dbReference>
<dbReference type="CDD" id="cd03784">
    <property type="entry name" value="GT1_Gtf-like"/>
    <property type="match status" value="1"/>
</dbReference>
<dbReference type="FunFam" id="3.40.50.2000:FF:000056">
    <property type="entry name" value="Glycosyltransferase"/>
    <property type="match status" value="1"/>
</dbReference>
<evidence type="ECO:0000256" key="1">
    <source>
        <dbReference type="ARBA" id="ARBA00009995"/>
    </source>
</evidence>
<comment type="caution">
    <text evidence="6">The sequence shown here is derived from an EMBL/GenBank/DDBJ whole genome shotgun (WGS) entry which is preliminary data.</text>
</comment>
<dbReference type="InterPro" id="IPR002213">
    <property type="entry name" value="UDP_glucos_trans"/>
</dbReference>
<keyword evidence="2 4" id="KW-0328">Glycosyltransferase</keyword>
<dbReference type="PROSITE" id="PS00375">
    <property type="entry name" value="UDPGT"/>
    <property type="match status" value="1"/>
</dbReference>
<dbReference type="Proteomes" id="UP001168098">
    <property type="component" value="Unassembled WGS sequence"/>
</dbReference>
<dbReference type="Gene3D" id="3.40.50.2000">
    <property type="entry name" value="Glycogen Phosphorylase B"/>
    <property type="match status" value="2"/>
</dbReference>
<dbReference type="EC" id="2.4.1.-" evidence="5"/>
<comment type="similarity">
    <text evidence="1 4">Belongs to the UDP-glycosyltransferase family.</text>
</comment>
<dbReference type="PANTHER" id="PTHR48048:SF88">
    <property type="entry name" value="GLYCOSYLTRANSFERASE"/>
    <property type="match status" value="1"/>
</dbReference>
<evidence type="ECO:0000313" key="6">
    <source>
        <dbReference type="EMBL" id="KAJ9705916.1"/>
    </source>
</evidence>
<gene>
    <name evidence="6" type="ORF">PVL29_003837</name>
</gene>
<protein>
    <recommendedName>
        <fullName evidence="5">Glycosyltransferase</fullName>
        <ecNumber evidence="5">2.4.1.-</ecNumber>
    </recommendedName>
</protein>
<dbReference type="AlphaFoldDB" id="A0AA39AE89"/>
<keyword evidence="7" id="KW-1185">Reference proteome</keyword>
<accession>A0AA39AE89</accession>
<dbReference type="EMBL" id="JARBHA010000003">
    <property type="protein sequence ID" value="KAJ9705916.1"/>
    <property type="molecule type" value="Genomic_DNA"/>
</dbReference>
<evidence type="ECO:0000256" key="5">
    <source>
        <dbReference type="RuleBase" id="RU362057"/>
    </source>
</evidence>
<evidence type="ECO:0000256" key="2">
    <source>
        <dbReference type="ARBA" id="ARBA00022676"/>
    </source>
</evidence>
<reference evidence="6 7" key="1">
    <citation type="journal article" date="2023" name="BMC Biotechnol.">
        <title>Vitis rotundifolia cv Carlos genome sequencing.</title>
        <authorList>
            <person name="Huff M."/>
            <person name="Hulse-Kemp A."/>
            <person name="Scheffler B."/>
            <person name="Youngblood R."/>
            <person name="Simpson S."/>
            <person name="Babiker E."/>
            <person name="Staton M."/>
        </authorList>
    </citation>
    <scope>NUCLEOTIDE SEQUENCE [LARGE SCALE GENOMIC DNA]</scope>
    <source>
        <tissue evidence="6">Leaf</tissue>
    </source>
</reference>
<evidence type="ECO:0000256" key="3">
    <source>
        <dbReference type="ARBA" id="ARBA00022679"/>
    </source>
</evidence>
<dbReference type="PANTHER" id="PTHR48048">
    <property type="entry name" value="GLYCOSYLTRANSFERASE"/>
    <property type="match status" value="1"/>
</dbReference>
<dbReference type="Pfam" id="PF00201">
    <property type="entry name" value="UDPGT"/>
    <property type="match status" value="1"/>
</dbReference>
<evidence type="ECO:0000313" key="7">
    <source>
        <dbReference type="Proteomes" id="UP001168098"/>
    </source>
</evidence>
<name>A0AA39AE89_VITRO</name>
<dbReference type="InterPro" id="IPR035595">
    <property type="entry name" value="UDP_glycos_trans_CS"/>
</dbReference>